<dbReference type="HOGENOM" id="CLU_023978_1_2_0"/>
<organism evidence="2 3">
    <name type="scientific">Pirellula staleyi (strain ATCC 27377 / DSM 6068 / ICPB 4128)</name>
    <name type="common">Pirella staleyi</name>
    <dbReference type="NCBI Taxonomy" id="530564"/>
    <lineage>
        <taxon>Bacteria</taxon>
        <taxon>Pseudomonadati</taxon>
        <taxon>Planctomycetota</taxon>
        <taxon>Planctomycetia</taxon>
        <taxon>Pirellulales</taxon>
        <taxon>Pirellulaceae</taxon>
        <taxon>Pirellula</taxon>
    </lineage>
</organism>
<dbReference type="AlphaFoldDB" id="D2R105"/>
<feature type="transmembrane region" description="Helical" evidence="1">
    <location>
        <begin position="6"/>
        <end position="30"/>
    </location>
</feature>
<keyword evidence="1" id="KW-0472">Membrane</keyword>
<dbReference type="PANTHER" id="PTHR48090">
    <property type="entry name" value="UNDECAPRENYL-PHOSPHATE 4-DEOXY-4-FORMAMIDO-L-ARABINOSE TRANSFERASE-RELATED"/>
    <property type="match status" value="1"/>
</dbReference>
<gene>
    <name evidence="2" type="ordered locus">Psta_3835</name>
</gene>
<dbReference type="CDD" id="cd06438">
    <property type="entry name" value="EpsO_like"/>
    <property type="match status" value="1"/>
</dbReference>
<dbReference type="GO" id="GO:0016740">
    <property type="term" value="F:transferase activity"/>
    <property type="evidence" value="ECO:0007669"/>
    <property type="project" value="UniProtKB-KW"/>
</dbReference>
<dbReference type="Proteomes" id="UP000001887">
    <property type="component" value="Chromosome"/>
</dbReference>
<dbReference type="InterPro" id="IPR029044">
    <property type="entry name" value="Nucleotide-diphossugar_trans"/>
</dbReference>
<feature type="transmembrane region" description="Helical" evidence="1">
    <location>
        <begin position="332"/>
        <end position="353"/>
    </location>
</feature>
<evidence type="ECO:0000313" key="2">
    <source>
        <dbReference type="EMBL" id="ADB18490.1"/>
    </source>
</evidence>
<dbReference type="Gene3D" id="3.90.550.10">
    <property type="entry name" value="Spore Coat Polysaccharide Biosynthesis Protein SpsA, Chain A"/>
    <property type="match status" value="1"/>
</dbReference>
<dbReference type="eggNOG" id="COG1215">
    <property type="taxonomic scope" value="Bacteria"/>
</dbReference>
<evidence type="ECO:0000313" key="3">
    <source>
        <dbReference type="Proteomes" id="UP000001887"/>
    </source>
</evidence>
<dbReference type="Pfam" id="PF13641">
    <property type="entry name" value="Glyco_tranf_2_3"/>
    <property type="match status" value="1"/>
</dbReference>
<keyword evidence="3" id="KW-1185">Reference proteome</keyword>
<dbReference type="STRING" id="530564.Psta_3835"/>
<proteinExistence type="predicted"/>
<reference evidence="2 3" key="1">
    <citation type="journal article" date="2009" name="Stand. Genomic Sci.">
        <title>Complete genome sequence of Pirellula staleyi type strain (ATCC 27377).</title>
        <authorList>
            <person name="Clum A."/>
            <person name="Tindall B.J."/>
            <person name="Sikorski J."/>
            <person name="Ivanova N."/>
            <person name="Mavrommatis K."/>
            <person name="Lucas S."/>
            <person name="Glavina del Rio T."/>
            <person name="Nolan M."/>
            <person name="Chen F."/>
            <person name="Tice H."/>
            <person name="Pitluck S."/>
            <person name="Cheng J.F."/>
            <person name="Chertkov O."/>
            <person name="Brettin T."/>
            <person name="Han C."/>
            <person name="Detter J.C."/>
            <person name="Kuske C."/>
            <person name="Bruce D."/>
            <person name="Goodwin L."/>
            <person name="Ovchinikova G."/>
            <person name="Pati A."/>
            <person name="Mikhailova N."/>
            <person name="Chen A."/>
            <person name="Palaniappan K."/>
            <person name="Land M."/>
            <person name="Hauser L."/>
            <person name="Chang Y.J."/>
            <person name="Jeffries C.D."/>
            <person name="Chain P."/>
            <person name="Rohde M."/>
            <person name="Goker M."/>
            <person name="Bristow J."/>
            <person name="Eisen J.A."/>
            <person name="Markowitz V."/>
            <person name="Hugenholtz P."/>
            <person name="Kyrpides N.C."/>
            <person name="Klenk H.P."/>
            <person name="Lapidus A."/>
        </authorList>
    </citation>
    <scope>NUCLEOTIDE SEQUENCE [LARGE SCALE GENOMIC DNA]</scope>
    <source>
        <strain evidence="3">ATCC 27377 / DSM 6068 / ICPB 4128</strain>
    </source>
</reference>
<accession>D2R105</accession>
<feature type="transmembrane region" description="Helical" evidence="1">
    <location>
        <begin position="293"/>
        <end position="326"/>
    </location>
</feature>
<keyword evidence="1" id="KW-1133">Transmembrane helix</keyword>
<keyword evidence="1" id="KW-0812">Transmembrane</keyword>
<dbReference type="KEGG" id="psl:Psta_3835"/>
<sequence length="399" mass="43364" precursor="true">MLLNIAAVTTIALACLALVPIAMFSLEVLLSLWPRRPQPLVDDRSVRAAVLIPAHNEEAGIRGTIESILPTIGPHDRVLVVADNCTDRTADVASECGAEVVCRHDLSQRGKGFALDFGIAHLTSNPPDVVVFLDADCRVQPQTVRTLATVAASTKRPVQGLNLCDPSADAKHWESISGLAFRFKNLVRSLGLYRLAGLCYLTGTGMSLPWHLIRRADMATACVVEDMQLGIDLALAGSKPLLCLDARVDSPLPKQQAAARTQRTRWEHGHLATLLKQAPQLALLALRHLRLDLLCLAVDLAIPPLSLLVLSWVVALMGATLVALVGISTWPLVILAAGGFLLGSAVLVGWYVHCRKQVKLFSLVAAPVYAMSKMPIYLAFLVKRQQQWVRTERDVRAPH</sequence>
<dbReference type="InterPro" id="IPR050256">
    <property type="entry name" value="Glycosyltransferase_2"/>
</dbReference>
<dbReference type="PANTHER" id="PTHR48090:SF6">
    <property type="entry name" value="SLR5056 PROTEIN"/>
    <property type="match status" value="1"/>
</dbReference>
<dbReference type="EMBL" id="CP001848">
    <property type="protein sequence ID" value="ADB18490.1"/>
    <property type="molecule type" value="Genomic_DNA"/>
</dbReference>
<dbReference type="SUPFAM" id="SSF53448">
    <property type="entry name" value="Nucleotide-diphospho-sugar transferases"/>
    <property type="match status" value="1"/>
</dbReference>
<dbReference type="CAZy" id="GT2">
    <property type="family name" value="Glycosyltransferase Family 2"/>
</dbReference>
<protein>
    <submittedName>
        <fullName evidence="2">Glycosyl transferase family 2</fullName>
    </submittedName>
</protein>
<evidence type="ECO:0000256" key="1">
    <source>
        <dbReference type="SAM" id="Phobius"/>
    </source>
</evidence>
<feature type="transmembrane region" description="Helical" evidence="1">
    <location>
        <begin position="360"/>
        <end position="380"/>
    </location>
</feature>
<keyword evidence="2" id="KW-0808">Transferase</keyword>
<dbReference type="OrthoDB" id="9797391at2"/>
<name>D2R105_PIRSD</name>